<keyword evidence="2" id="KW-1185">Reference proteome</keyword>
<protein>
    <submittedName>
        <fullName evidence="1">Toxin-antitoxin system, antitoxin component</fullName>
    </submittedName>
</protein>
<dbReference type="OrthoDB" id="9796641at2"/>
<reference evidence="1 2" key="1">
    <citation type="submission" date="2017-11" db="EMBL/GenBank/DDBJ databases">
        <title>Reclassification of Bisgaard taxon 7 as Conservatibacter flavescens gen. nov., sp. nov.</title>
        <authorList>
            <person name="Christensen H."/>
        </authorList>
    </citation>
    <scope>NUCLEOTIDE SEQUENCE [LARGE SCALE GENOMIC DNA]</scope>
    <source>
        <strain evidence="1 2">7_4</strain>
    </source>
</reference>
<proteinExistence type="predicted"/>
<comment type="caution">
    <text evidence="1">The sequence shown here is derived from an EMBL/GenBank/DDBJ whole genome shotgun (WGS) entry which is preliminary data.</text>
</comment>
<evidence type="ECO:0000313" key="1">
    <source>
        <dbReference type="EMBL" id="PJG86525.1"/>
    </source>
</evidence>
<sequence length="93" mass="10584">MSRPLTNEAGEVRELTAEDFANFKPIAEVMSPEFMAMVTTHMENRKGRGKQKKPTKELVSIRLSADVLKSFRATGKGWQNRIDQVLLEYVSNQ</sequence>
<evidence type="ECO:0000313" key="2">
    <source>
        <dbReference type="Proteomes" id="UP000229329"/>
    </source>
</evidence>
<dbReference type="AlphaFoldDB" id="A0A2M8S5T3"/>
<dbReference type="EMBL" id="PHHA01000002">
    <property type="protein sequence ID" value="PJG86525.1"/>
    <property type="molecule type" value="Genomic_DNA"/>
</dbReference>
<dbReference type="InterPro" id="IPR025528">
    <property type="entry name" value="BrnA_antitoxin"/>
</dbReference>
<accession>A0A2M8S5T3</accession>
<dbReference type="Pfam" id="PF14384">
    <property type="entry name" value="BrnA_antitoxin"/>
    <property type="match status" value="1"/>
</dbReference>
<gene>
    <name evidence="1" type="ORF">CVP05_01590</name>
</gene>
<dbReference type="RefSeq" id="WP_100287800.1">
    <property type="nucleotide sequence ID" value="NZ_PHHA01000002.1"/>
</dbReference>
<organism evidence="1 2">
    <name type="scientific">Conservatibacter flavescens</name>
    <dbReference type="NCBI Taxonomy" id="28161"/>
    <lineage>
        <taxon>Bacteria</taxon>
        <taxon>Pseudomonadati</taxon>
        <taxon>Pseudomonadota</taxon>
        <taxon>Gammaproteobacteria</taxon>
        <taxon>Pasteurellales</taxon>
        <taxon>Pasteurellaceae</taxon>
        <taxon>Conservatibacter</taxon>
    </lineage>
</organism>
<name>A0A2M8S5T3_9PAST</name>
<dbReference type="Proteomes" id="UP000229329">
    <property type="component" value="Unassembled WGS sequence"/>
</dbReference>